<dbReference type="Pfam" id="PF06439">
    <property type="entry name" value="3keto-disac_hyd"/>
    <property type="match status" value="1"/>
</dbReference>
<keyword evidence="3" id="KW-1185">Reference proteome</keyword>
<dbReference type="KEGG" id="vbl:L21SP4_01135"/>
<evidence type="ECO:0000259" key="1">
    <source>
        <dbReference type="Pfam" id="PF06439"/>
    </source>
</evidence>
<organism evidence="2 3">
    <name type="scientific">Kiritimatiella glycovorans</name>
    <dbReference type="NCBI Taxonomy" id="1307763"/>
    <lineage>
        <taxon>Bacteria</taxon>
        <taxon>Pseudomonadati</taxon>
        <taxon>Kiritimatiellota</taxon>
        <taxon>Kiritimatiellia</taxon>
        <taxon>Kiritimatiellales</taxon>
        <taxon>Kiritimatiellaceae</taxon>
        <taxon>Kiritimatiella</taxon>
    </lineage>
</organism>
<sequence>MTVHDVTRPGFLAGLLLISGNPVAADAELTYREARAMIMSHRVERIPSVDPSVAPDAGFEGSEQYGDYEGSIVMEGGARQTVAVRIQHRGATRVAHILPEFDRRVEPLAVLYESGTGDGIVFTGRSTGGAMPGGSWSLTLRNGRLEGQLSARDEHGRLEAARVIRPSPTLGLAAPEGADVLLGPDTETWRASWSDFPHEPESPDPWEPAGPGVMRIVPKTRWVLSRDRYRDQLVHLEFRTPFNPDDTGRFPGNSGIYLKGFYEIQILESYAVEPTYQDCGAIYHHYAPQINACAPPRQWQTFDLLFRDARYDRWGRKVEPARMTVLHNGLLVHDERRMTGTTGGNRREGGPHSAEIFLQNHGHPVEFRNIWVIKLLASNPSAGDPNTEEK</sequence>
<evidence type="ECO:0000313" key="3">
    <source>
        <dbReference type="Proteomes" id="UP000035268"/>
    </source>
</evidence>
<dbReference type="STRING" id="1307763.L21SP4_01135"/>
<dbReference type="OrthoDB" id="176168at2"/>
<reference evidence="3" key="1">
    <citation type="submission" date="2015-02" db="EMBL/GenBank/DDBJ databases">
        <title>Description and complete genome sequence of the first cultured representative of the subdivision 5 of the Verrucomicrobia phylum.</title>
        <authorList>
            <person name="Spring S."/>
            <person name="Bunk B."/>
            <person name="Sproer C."/>
            <person name="Klenk H.-P."/>
        </authorList>
    </citation>
    <scope>NUCLEOTIDE SEQUENCE [LARGE SCALE GENOMIC DNA]</scope>
    <source>
        <strain evidence="3">L21-Fru-AB</strain>
    </source>
</reference>
<evidence type="ECO:0000313" key="2">
    <source>
        <dbReference type="EMBL" id="AKJ64385.1"/>
    </source>
</evidence>
<gene>
    <name evidence="2" type="ORF">L21SP4_01135</name>
</gene>
<accession>A0A0G3EHV8</accession>
<dbReference type="EMBL" id="CP010904">
    <property type="protein sequence ID" value="AKJ64385.1"/>
    <property type="molecule type" value="Genomic_DNA"/>
</dbReference>
<dbReference type="AlphaFoldDB" id="A0A0G3EHV8"/>
<dbReference type="GO" id="GO:0016787">
    <property type="term" value="F:hydrolase activity"/>
    <property type="evidence" value="ECO:0007669"/>
    <property type="project" value="InterPro"/>
</dbReference>
<dbReference type="Gene3D" id="2.60.120.560">
    <property type="entry name" value="Exo-inulinase, domain 1"/>
    <property type="match status" value="1"/>
</dbReference>
<protein>
    <recommendedName>
        <fullName evidence="1">3-keto-alpha-glucoside-1,2-lyase/3-keto-2-hydroxy-glucal hydratase domain-containing protein</fullName>
    </recommendedName>
</protein>
<dbReference type="RefSeq" id="WP_052881720.1">
    <property type="nucleotide sequence ID" value="NZ_CP010904.1"/>
</dbReference>
<dbReference type="Proteomes" id="UP000035268">
    <property type="component" value="Chromosome"/>
</dbReference>
<name>A0A0G3EHV8_9BACT</name>
<feature type="domain" description="3-keto-alpha-glucoside-1,2-lyase/3-keto-2-hydroxy-glucal hydratase" evidence="1">
    <location>
        <begin position="212"/>
        <end position="372"/>
    </location>
</feature>
<reference evidence="2 3" key="2">
    <citation type="journal article" date="2016" name="ISME J.">
        <title>Characterization of the first cultured representative of Verrucomicrobia subdivision 5 indicates the proposal of a novel phylum.</title>
        <authorList>
            <person name="Spring S."/>
            <person name="Bunk B."/>
            <person name="Sproer C."/>
            <person name="Schumann P."/>
            <person name="Rohde M."/>
            <person name="Tindall B.J."/>
            <person name="Klenk H.P."/>
        </authorList>
    </citation>
    <scope>NUCLEOTIDE SEQUENCE [LARGE SCALE GENOMIC DNA]</scope>
    <source>
        <strain evidence="2 3">L21-Fru-AB</strain>
    </source>
</reference>
<dbReference type="InterPro" id="IPR010496">
    <property type="entry name" value="AL/BT2_dom"/>
</dbReference>
<proteinExistence type="predicted"/>